<feature type="compositionally biased region" description="Polar residues" evidence="1">
    <location>
        <begin position="235"/>
        <end position="257"/>
    </location>
</feature>
<feature type="region of interest" description="Disordered" evidence="1">
    <location>
        <begin position="291"/>
        <end position="323"/>
    </location>
</feature>
<reference evidence="2" key="1">
    <citation type="submission" date="2017-09" db="EMBL/GenBank/DDBJ databases">
        <title>Polyketide synthases of a Diaporthe helianthi virulent isolate.</title>
        <authorList>
            <person name="Baroncelli R."/>
        </authorList>
    </citation>
    <scope>NUCLEOTIDE SEQUENCE [LARGE SCALE GENOMIC DNA]</scope>
    <source>
        <strain evidence="2">7/96</strain>
    </source>
</reference>
<feature type="region of interest" description="Disordered" evidence="1">
    <location>
        <begin position="1"/>
        <end position="25"/>
    </location>
</feature>
<gene>
    <name evidence="2" type="ORF">DHEL01_v203348</name>
</gene>
<comment type="caution">
    <text evidence="2">The sequence shown here is derived from an EMBL/GenBank/DDBJ whole genome shotgun (WGS) entry which is preliminary data.</text>
</comment>
<keyword evidence="3" id="KW-1185">Reference proteome</keyword>
<feature type="region of interest" description="Disordered" evidence="1">
    <location>
        <begin position="453"/>
        <end position="485"/>
    </location>
</feature>
<feature type="region of interest" description="Disordered" evidence="1">
    <location>
        <begin position="60"/>
        <end position="145"/>
    </location>
</feature>
<feature type="compositionally biased region" description="Polar residues" evidence="1">
    <location>
        <begin position="866"/>
        <end position="875"/>
    </location>
</feature>
<feature type="region of interest" description="Disordered" evidence="1">
    <location>
        <begin position="578"/>
        <end position="647"/>
    </location>
</feature>
<feature type="region of interest" description="Disordered" evidence="1">
    <location>
        <begin position="1036"/>
        <end position="1088"/>
    </location>
</feature>
<accession>A0A2P5I703</accession>
<feature type="compositionally biased region" description="Basic residues" evidence="1">
    <location>
        <begin position="211"/>
        <end position="220"/>
    </location>
</feature>
<dbReference type="EMBL" id="MAVT02000200">
    <property type="protein sequence ID" value="POS78264.1"/>
    <property type="molecule type" value="Genomic_DNA"/>
</dbReference>
<feature type="region of interest" description="Disordered" evidence="1">
    <location>
        <begin position="198"/>
        <end position="278"/>
    </location>
</feature>
<evidence type="ECO:0000313" key="3">
    <source>
        <dbReference type="Proteomes" id="UP000094444"/>
    </source>
</evidence>
<evidence type="ECO:0000313" key="2">
    <source>
        <dbReference type="EMBL" id="POS78264.1"/>
    </source>
</evidence>
<dbReference type="Proteomes" id="UP000094444">
    <property type="component" value="Unassembled WGS sequence"/>
</dbReference>
<protein>
    <submittedName>
        <fullName evidence="2">Uncharacterized protein</fullName>
    </submittedName>
</protein>
<feature type="compositionally biased region" description="Basic and acidic residues" evidence="1">
    <location>
        <begin position="1036"/>
        <end position="1051"/>
    </location>
</feature>
<dbReference type="STRING" id="158607.A0A2P5I703"/>
<feature type="compositionally biased region" description="Polar residues" evidence="1">
    <location>
        <begin position="109"/>
        <end position="126"/>
    </location>
</feature>
<proteinExistence type="predicted"/>
<dbReference type="OrthoDB" id="206201at2759"/>
<feature type="region of interest" description="Disordered" evidence="1">
    <location>
        <begin position="834"/>
        <end position="875"/>
    </location>
</feature>
<sequence length="1088" mass="118823">MLRRHSTKPRSDLQRRKSTTSVRSVHLEHIDSAVAQRDAQTAAMEAFSRALARQSAEKALFPPQQMGSNKENSSPAGLSRCDSTASLRNAHGRPGLESRQSVRFIGPQSRLQTRASRTSMHKSATASPEIPARGSIHRSQSTKSISYAQRPVLRDAGNMPLPDRTSSVGMTLMTGEAVKTGLSPACLQALTPDCEQYTPEDDIASMPSSYRRIRRTRSTHTMRATLRGSVDGKSGESQGVSPHNTKSTAQHKQTISGTLFPRHQFTRRKDGISISATPNLRAAKSMSFLKSRRYRSEKRSSISISVRGPSPTMDAQDPSSLHMTPNPPTVFGSRCGGTQQPFQKTLRGSSADTELPALETGASLGRSRSGSLRNRARKVSTSLKARLKNLFTNKSEEGPGLPAQQIEALRTHVSEVCDENPWVATAPEQNHCRERSSLSRVSTRIPSLHAVPSHERLHSRRGSIDSCRSAAEQAPDEKSRVTSWASTDTNTVIARRTQESTDEWEKQRLSIINEHGMRNPSPPSGCPMIGLQTITSQEELAPPPALQRLPPVATVDSQRIYSALIKKMNETQQLAGIVEQQRRSSDNSDPFRTLSPPSSDGSSDSGDTVASTQACAPRIRVTNSGGQAEDHPRCESVASERSTSMSHRITQSFPDDLGSLSPPVHLAPQGQRPDAASTITDRSSAFFGSPTSHLFRTTSPYRRSLQQAMRAEREQGLCQDTTEGDVATTAVAKKLDATDKVAYSESNYSSDTLIHKTNVSQWCSDPQHPNMPDSRDEASVFENTPTYRPTGERQVSTASSLGWKTWLSADVAKLESSPTRVSGQSPEVEYRIPTMPRSLGHGHVREAAQTGTNEEDEQNAKPTIRMPTSSTTPLTTIDSNVVKLSPQQRAVMRTSTPPAADLRKSRFPLAVEHSNLMPVLDDDVSNILGEETSRPPEPPSEETSPSWNKPTSEPRTPLRGHAVRQSKSLAGLKSVGRIREPQTGSPQPPASSKVRLMRKSASKLAPDAISPSSTPGFTGVFERQFGSFGHHLDDRLMEKENKVPQHDDAQKHSPHKKGQFRGSKAMVDLFLSSRRRQGTSGGDGTAFV</sequence>
<dbReference type="AlphaFoldDB" id="A0A2P5I703"/>
<feature type="compositionally biased region" description="Low complexity" evidence="1">
    <location>
        <begin position="595"/>
        <end position="607"/>
    </location>
</feature>
<organism evidence="2 3">
    <name type="scientific">Diaporthe helianthi</name>
    <dbReference type="NCBI Taxonomy" id="158607"/>
    <lineage>
        <taxon>Eukaryota</taxon>
        <taxon>Fungi</taxon>
        <taxon>Dikarya</taxon>
        <taxon>Ascomycota</taxon>
        <taxon>Pezizomycotina</taxon>
        <taxon>Sordariomycetes</taxon>
        <taxon>Sordariomycetidae</taxon>
        <taxon>Diaporthales</taxon>
        <taxon>Diaporthaceae</taxon>
        <taxon>Diaporthe</taxon>
    </lineage>
</organism>
<dbReference type="InParanoid" id="A0A2P5I703"/>
<feature type="region of interest" description="Disordered" evidence="1">
    <location>
        <begin position="927"/>
        <end position="1016"/>
    </location>
</feature>
<feature type="compositionally biased region" description="Polar residues" evidence="1">
    <location>
        <begin position="65"/>
        <end position="87"/>
    </location>
</feature>
<evidence type="ECO:0000256" key="1">
    <source>
        <dbReference type="SAM" id="MobiDB-lite"/>
    </source>
</evidence>
<name>A0A2P5I703_DIAHE</name>
<feature type="compositionally biased region" description="Gly residues" evidence="1">
    <location>
        <begin position="1079"/>
        <end position="1088"/>
    </location>
</feature>